<dbReference type="GO" id="GO:0016791">
    <property type="term" value="F:phosphatase activity"/>
    <property type="evidence" value="ECO:0007669"/>
    <property type="project" value="TreeGrafter"/>
</dbReference>
<dbReference type="FunFam" id="3.90.190.10:FF:000084">
    <property type="entry name" value="Tyrosine phospatase-like protein"/>
    <property type="match status" value="1"/>
</dbReference>
<proteinExistence type="predicted"/>
<evidence type="ECO:0000313" key="2">
    <source>
        <dbReference type="EMBL" id="CCC50508.1"/>
    </source>
</evidence>
<dbReference type="EMBL" id="HE573025">
    <property type="protein sequence ID" value="CCC50508.1"/>
    <property type="molecule type" value="Genomic_DNA"/>
</dbReference>
<dbReference type="CDD" id="cd17663">
    <property type="entry name" value="PFA-DSP_Oca6"/>
    <property type="match status" value="1"/>
</dbReference>
<protein>
    <submittedName>
        <fullName evidence="2">Putative tyrosine phospatase-like protein</fullName>
    </submittedName>
</protein>
<dbReference type="SUPFAM" id="SSF52799">
    <property type="entry name" value="(Phosphotyrosine protein) phosphatases II"/>
    <property type="match status" value="1"/>
</dbReference>
<sequence length="432" mass="46864">MKHTTPVSHTATGCISTDSSLLDPALLNVVPPLRFAIVEEGVFRGAYPTLRNFPFLRTLGLRTIVSLVPEEPTYDLVSFAAAEGITIQHIRVERYKDDTQLLPTDVGKALHFLISVDMHPLYIHCLDGRHTVGLIVMGLRKLQQWDVNCSHLEYQRFTRSVQDEMAFIADYSGPVVVPECVPHWLWDGSWLDSSGTPKRLLTGIRLKFPSVVGSGKAAPVQPEAPGKDITFPLYTALTKADGAAYIDVESVAPIQPVALGNGNRCAVVAKQARRSAAADLRFLSLRASSETVLGPQQWAETREIALSPGVTQCLCAGTSFGSSSNHTTTTGDSVVLARPSPQQANPLVTLPVLPEADENSGFVQVSPQVTLQVAPFASTHQFSGNSTPHVSVKKTMSRQQWQLHFVGPDGTDSVAPAESAMGVKKSRRRRSL</sequence>
<dbReference type="PANTHER" id="PTHR31126:SF14">
    <property type="entry name" value="TYROSINE-PROTEIN PHOSPHATASE OCA6-RELATED"/>
    <property type="match status" value="1"/>
</dbReference>
<name>G0U2K5_TRYVY</name>
<dbReference type="InterPro" id="IPR029021">
    <property type="entry name" value="Prot-tyrosine_phosphatase-like"/>
</dbReference>
<dbReference type="PANTHER" id="PTHR31126">
    <property type="entry name" value="TYROSINE-PROTEIN PHOSPHATASE"/>
    <property type="match status" value="1"/>
</dbReference>
<dbReference type="InterPro" id="IPR004861">
    <property type="entry name" value="Siw14-like"/>
</dbReference>
<gene>
    <name evidence="2" type="ORF">TVY486_0903290</name>
</gene>
<dbReference type="Gene3D" id="3.90.190.10">
    <property type="entry name" value="Protein tyrosine phosphatase superfamily"/>
    <property type="match status" value="1"/>
</dbReference>
<reference evidence="2" key="1">
    <citation type="journal article" date="2012" name="Proc. Natl. Acad. Sci. U.S.A.">
        <title>Antigenic diversity is generated by distinct evolutionary mechanisms in African trypanosome species.</title>
        <authorList>
            <person name="Jackson A.P."/>
            <person name="Berry A."/>
            <person name="Aslett M."/>
            <person name="Allison H.C."/>
            <person name="Burton P."/>
            <person name="Vavrova-Anderson J."/>
            <person name="Brown R."/>
            <person name="Browne H."/>
            <person name="Corton N."/>
            <person name="Hauser H."/>
            <person name="Gamble J."/>
            <person name="Gilderthorp R."/>
            <person name="Marcello L."/>
            <person name="McQuillan J."/>
            <person name="Otto T.D."/>
            <person name="Quail M.A."/>
            <person name="Sanders M.J."/>
            <person name="van Tonder A."/>
            <person name="Ginger M.L."/>
            <person name="Field M.C."/>
            <person name="Barry J.D."/>
            <person name="Hertz-Fowler C."/>
            <person name="Berriman M."/>
        </authorList>
    </citation>
    <scope>NUCLEOTIDE SEQUENCE</scope>
    <source>
        <strain evidence="2">Y486</strain>
    </source>
</reference>
<organism evidence="2">
    <name type="scientific">Trypanosoma vivax (strain Y486)</name>
    <dbReference type="NCBI Taxonomy" id="1055687"/>
    <lineage>
        <taxon>Eukaryota</taxon>
        <taxon>Discoba</taxon>
        <taxon>Euglenozoa</taxon>
        <taxon>Kinetoplastea</taxon>
        <taxon>Metakinetoplastina</taxon>
        <taxon>Trypanosomatida</taxon>
        <taxon>Trypanosomatidae</taxon>
        <taxon>Trypanosoma</taxon>
        <taxon>Duttonella</taxon>
    </lineage>
</organism>
<feature type="region of interest" description="Disordered" evidence="1">
    <location>
        <begin position="407"/>
        <end position="432"/>
    </location>
</feature>
<accession>G0U2K5</accession>
<dbReference type="Pfam" id="PF03162">
    <property type="entry name" value="Y_phosphatase2"/>
    <property type="match status" value="1"/>
</dbReference>
<evidence type="ECO:0000256" key="1">
    <source>
        <dbReference type="SAM" id="MobiDB-lite"/>
    </source>
</evidence>
<dbReference type="VEuPathDB" id="TriTrypDB:TvY486_0903290"/>
<dbReference type="AlphaFoldDB" id="G0U2K5"/>